<keyword evidence="2" id="KW-1185">Reference proteome</keyword>
<name>A0ACB9ZS91_CATRO</name>
<dbReference type="Proteomes" id="UP001060085">
    <property type="component" value="Linkage Group LG08"/>
</dbReference>
<dbReference type="EMBL" id="CM044708">
    <property type="protein sequence ID" value="KAI5650131.1"/>
    <property type="molecule type" value="Genomic_DNA"/>
</dbReference>
<evidence type="ECO:0000313" key="1">
    <source>
        <dbReference type="EMBL" id="KAI5650131.1"/>
    </source>
</evidence>
<accession>A0ACB9ZS91</accession>
<gene>
    <name evidence="1" type="ORF">M9H77_36136</name>
</gene>
<reference evidence="2" key="1">
    <citation type="journal article" date="2023" name="Nat. Plants">
        <title>Single-cell RNA sequencing provides a high-resolution roadmap for understanding the multicellular compartmentation of specialized metabolism.</title>
        <authorList>
            <person name="Sun S."/>
            <person name="Shen X."/>
            <person name="Li Y."/>
            <person name="Li Y."/>
            <person name="Wang S."/>
            <person name="Li R."/>
            <person name="Zhang H."/>
            <person name="Shen G."/>
            <person name="Guo B."/>
            <person name="Wei J."/>
            <person name="Xu J."/>
            <person name="St-Pierre B."/>
            <person name="Chen S."/>
            <person name="Sun C."/>
        </authorList>
    </citation>
    <scope>NUCLEOTIDE SEQUENCE [LARGE SCALE GENOMIC DNA]</scope>
</reference>
<sequence length="171" mass="19463">MTLTSPSEVTAIKGRQKTNSTKKDKSYWEHVSITHRKIQKSSGSGSSFGSGSSSGSGLGSRRRVRPPRAPRGRGRGRSSRQSSLFSIIDPSPYSTFPYTDAFPCFIFELEHTRTFTFHYLDQWSGFMSLYIGSMTILPLYLYSDRTRGTRVIGHLTEQQHFIKFFNIARYK</sequence>
<protein>
    <submittedName>
        <fullName evidence="1">Uncharacterized protein</fullName>
    </submittedName>
</protein>
<proteinExistence type="predicted"/>
<organism evidence="1 2">
    <name type="scientific">Catharanthus roseus</name>
    <name type="common">Madagascar periwinkle</name>
    <name type="synonym">Vinca rosea</name>
    <dbReference type="NCBI Taxonomy" id="4058"/>
    <lineage>
        <taxon>Eukaryota</taxon>
        <taxon>Viridiplantae</taxon>
        <taxon>Streptophyta</taxon>
        <taxon>Embryophyta</taxon>
        <taxon>Tracheophyta</taxon>
        <taxon>Spermatophyta</taxon>
        <taxon>Magnoliopsida</taxon>
        <taxon>eudicotyledons</taxon>
        <taxon>Gunneridae</taxon>
        <taxon>Pentapetalae</taxon>
        <taxon>asterids</taxon>
        <taxon>lamiids</taxon>
        <taxon>Gentianales</taxon>
        <taxon>Apocynaceae</taxon>
        <taxon>Rauvolfioideae</taxon>
        <taxon>Vinceae</taxon>
        <taxon>Catharanthinae</taxon>
        <taxon>Catharanthus</taxon>
    </lineage>
</organism>
<evidence type="ECO:0000313" key="2">
    <source>
        <dbReference type="Proteomes" id="UP001060085"/>
    </source>
</evidence>
<comment type="caution">
    <text evidence="1">The sequence shown here is derived from an EMBL/GenBank/DDBJ whole genome shotgun (WGS) entry which is preliminary data.</text>
</comment>